<proteinExistence type="predicted"/>
<dbReference type="EMBL" id="JACXLC010000001">
    <property type="protein sequence ID" value="MBD2843329.1"/>
    <property type="molecule type" value="Genomic_DNA"/>
</dbReference>
<keyword evidence="3" id="KW-1185">Reference proteome</keyword>
<sequence>MSWLEKAPGARSPAEEFFGHRADLMEEFKAFYGTLWDEAVLDPALLEMIRLAVARVHRCDAELAIRHEASGLSDAKRAALANWRSSDLFSDSERVCLAYAERIPFEHTAITDAEAEAVKDALGEAGYVAFSVAGSLFDAMCRVRMVMALEPVQGDALHPPASAKGVLR</sequence>
<reference evidence="2 3" key="1">
    <citation type="submission" date="2020-09" db="EMBL/GenBank/DDBJ databases">
        <authorList>
            <person name="Yoon J.-W."/>
        </authorList>
    </citation>
    <scope>NUCLEOTIDE SEQUENCE [LARGE SCALE GENOMIC DNA]</scope>
    <source>
        <strain evidence="2 3">KMU-140</strain>
    </source>
</reference>
<evidence type="ECO:0000259" key="1">
    <source>
        <dbReference type="Pfam" id="PF02627"/>
    </source>
</evidence>
<dbReference type="InterPro" id="IPR029032">
    <property type="entry name" value="AhpD-like"/>
</dbReference>
<feature type="domain" description="Carboxymuconolactone decarboxylase-like" evidence="1">
    <location>
        <begin position="23"/>
        <end position="101"/>
    </location>
</feature>
<dbReference type="Proteomes" id="UP000635384">
    <property type="component" value="Unassembled WGS sequence"/>
</dbReference>
<dbReference type="Gene3D" id="1.20.1290.10">
    <property type="entry name" value="AhpD-like"/>
    <property type="match status" value="1"/>
</dbReference>
<dbReference type="RefSeq" id="WP_190788699.1">
    <property type="nucleotide sequence ID" value="NZ_JACXLC010000001.1"/>
</dbReference>
<organism evidence="2 3">
    <name type="scientific">Erythrobacter rubeus</name>
    <dbReference type="NCBI Taxonomy" id="2760803"/>
    <lineage>
        <taxon>Bacteria</taxon>
        <taxon>Pseudomonadati</taxon>
        <taxon>Pseudomonadota</taxon>
        <taxon>Alphaproteobacteria</taxon>
        <taxon>Sphingomonadales</taxon>
        <taxon>Erythrobacteraceae</taxon>
        <taxon>Erythrobacter/Porphyrobacter group</taxon>
        <taxon>Erythrobacter</taxon>
    </lineage>
</organism>
<gene>
    <name evidence="2" type="ORF">IB285_13795</name>
</gene>
<evidence type="ECO:0000313" key="2">
    <source>
        <dbReference type="EMBL" id="MBD2843329.1"/>
    </source>
</evidence>
<dbReference type="Pfam" id="PF02627">
    <property type="entry name" value="CMD"/>
    <property type="match status" value="1"/>
</dbReference>
<evidence type="ECO:0000313" key="3">
    <source>
        <dbReference type="Proteomes" id="UP000635384"/>
    </source>
</evidence>
<protein>
    <submittedName>
        <fullName evidence="2">Carboxymuconolactone decarboxylase family protein</fullName>
    </submittedName>
</protein>
<dbReference type="InterPro" id="IPR003779">
    <property type="entry name" value="CMD-like"/>
</dbReference>
<dbReference type="SUPFAM" id="SSF69118">
    <property type="entry name" value="AhpD-like"/>
    <property type="match status" value="1"/>
</dbReference>
<comment type="caution">
    <text evidence="2">The sequence shown here is derived from an EMBL/GenBank/DDBJ whole genome shotgun (WGS) entry which is preliminary data.</text>
</comment>
<accession>A0ABR8KTP1</accession>
<name>A0ABR8KTP1_9SPHN</name>